<keyword evidence="2 6" id="KW-0812">Transmembrane</keyword>
<organism evidence="8 9">
    <name type="scientific">Taxus chinensis</name>
    <name type="common">Chinese yew</name>
    <name type="synonym">Taxus wallichiana var. chinensis</name>
    <dbReference type="NCBI Taxonomy" id="29808"/>
    <lineage>
        <taxon>Eukaryota</taxon>
        <taxon>Viridiplantae</taxon>
        <taxon>Streptophyta</taxon>
        <taxon>Embryophyta</taxon>
        <taxon>Tracheophyta</taxon>
        <taxon>Spermatophyta</taxon>
        <taxon>Pinopsida</taxon>
        <taxon>Pinidae</taxon>
        <taxon>Conifers II</taxon>
        <taxon>Cupressales</taxon>
        <taxon>Taxaceae</taxon>
        <taxon>Taxus</taxon>
    </lineage>
</organism>
<evidence type="ECO:0000256" key="4">
    <source>
        <dbReference type="ARBA" id="ARBA00022989"/>
    </source>
</evidence>
<keyword evidence="5 6" id="KW-0472">Membrane</keyword>
<keyword evidence="9" id="KW-1185">Reference proteome</keyword>
<name>A0AA38LAQ9_TAXCH</name>
<keyword evidence="4 6" id="KW-1133">Transmembrane helix</keyword>
<proteinExistence type="predicted"/>
<evidence type="ECO:0000313" key="8">
    <source>
        <dbReference type="EMBL" id="KAH9313792.1"/>
    </source>
</evidence>
<dbReference type="AlphaFoldDB" id="A0AA38LAQ9"/>
<dbReference type="Pfam" id="PF01490">
    <property type="entry name" value="Aa_trans"/>
    <property type="match status" value="1"/>
</dbReference>
<evidence type="ECO:0000256" key="5">
    <source>
        <dbReference type="ARBA" id="ARBA00023136"/>
    </source>
</evidence>
<evidence type="ECO:0000256" key="3">
    <source>
        <dbReference type="ARBA" id="ARBA00022970"/>
    </source>
</evidence>
<keyword evidence="3" id="KW-0813">Transport</keyword>
<evidence type="ECO:0000256" key="2">
    <source>
        <dbReference type="ARBA" id="ARBA00022692"/>
    </source>
</evidence>
<protein>
    <recommendedName>
        <fullName evidence="7">Amino acid transporter transmembrane domain-containing protein</fullName>
    </recommendedName>
</protein>
<evidence type="ECO:0000256" key="1">
    <source>
        <dbReference type="ARBA" id="ARBA00004370"/>
    </source>
</evidence>
<accession>A0AA38LAQ9</accession>
<dbReference type="EMBL" id="JAHRHJ020000005">
    <property type="protein sequence ID" value="KAH9313792.1"/>
    <property type="molecule type" value="Genomic_DNA"/>
</dbReference>
<dbReference type="GO" id="GO:0006865">
    <property type="term" value="P:amino acid transport"/>
    <property type="evidence" value="ECO:0007669"/>
    <property type="project" value="UniProtKB-KW"/>
</dbReference>
<gene>
    <name evidence="8" type="ORF">KI387_022419</name>
</gene>
<dbReference type="GO" id="GO:0016020">
    <property type="term" value="C:membrane"/>
    <property type="evidence" value="ECO:0007669"/>
    <property type="project" value="UniProtKB-SubCell"/>
</dbReference>
<dbReference type="InterPro" id="IPR013057">
    <property type="entry name" value="AA_transpt_TM"/>
</dbReference>
<keyword evidence="3" id="KW-0029">Amino-acid transport</keyword>
<sequence>MKNAIIGLTILALPYTFRGMRWSLGNFSLSTAAAVTFYSYFLMSTVLDNCKKHDRRCIHFKELASDILD</sequence>
<comment type="caution">
    <text evidence="8">The sequence shown here is derived from an EMBL/GenBank/DDBJ whole genome shotgun (WGS) entry which is preliminary data.</text>
</comment>
<evidence type="ECO:0000259" key="7">
    <source>
        <dbReference type="Pfam" id="PF01490"/>
    </source>
</evidence>
<feature type="domain" description="Amino acid transporter transmembrane" evidence="7">
    <location>
        <begin position="3"/>
        <end position="66"/>
    </location>
</feature>
<evidence type="ECO:0000313" key="9">
    <source>
        <dbReference type="Proteomes" id="UP000824469"/>
    </source>
</evidence>
<dbReference type="Proteomes" id="UP000824469">
    <property type="component" value="Unassembled WGS sequence"/>
</dbReference>
<feature type="non-terminal residue" evidence="8">
    <location>
        <position position="69"/>
    </location>
</feature>
<feature type="transmembrane region" description="Helical" evidence="6">
    <location>
        <begin position="28"/>
        <end position="47"/>
    </location>
</feature>
<comment type="subcellular location">
    <subcellularLocation>
        <location evidence="1">Membrane</location>
    </subcellularLocation>
</comment>
<evidence type="ECO:0000256" key="6">
    <source>
        <dbReference type="SAM" id="Phobius"/>
    </source>
</evidence>
<reference evidence="8 9" key="1">
    <citation type="journal article" date="2021" name="Nat. Plants">
        <title>The Taxus genome provides insights into paclitaxel biosynthesis.</title>
        <authorList>
            <person name="Xiong X."/>
            <person name="Gou J."/>
            <person name="Liao Q."/>
            <person name="Li Y."/>
            <person name="Zhou Q."/>
            <person name="Bi G."/>
            <person name="Li C."/>
            <person name="Du R."/>
            <person name="Wang X."/>
            <person name="Sun T."/>
            <person name="Guo L."/>
            <person name="Liang H."/>
            <person name="Lu P."/>
            <person name="Wu Y."/>
            <person name="Zhang Z."/>
            <person name="Ro D.K."/>
            <person name="Shang Y."/>
            <person name="Huang S."/>
            <person name="Yan J."/>
        </authorList>
    </citation>
    <scope>NUCLEOTIDE SEQUENCE [LARGE SCALE GENOMIC DNA]</scope>
    <source>
        <strain evidence="8">Ta-2019</strain>
    </source>
</reference>